<dbReference type="Proteomes" id="UP001242513">
    <property type="component" value="Chromosome"/>
</dbReference>
<dbReference type="RefSeq" id="WP_013851286.1">
    <property type="nucleotide sequence ID" value="NZ_CP123735.1"/>
</dbReference>
<evidence type="ECO:0000313" key="1">
    <source>
        <dbReference type="EMBL" id="SDA63405.1"/>
    </source>
</evidence>
<gene>
    <name evidence="2" type="ORF">QEJ78_11235</name>
    <name evidence="1" type="ORF">SAMN02983011_01822</name>
</gene>
<protein>
    <submittedName>
        <fullName evidence="2">Uncharacterized protein</fullName>
    </submittedName>
</protein>
<evidence type="ECO:0000313" key="3">
    <source>
        <dbReference type="Proteomes" id="UP000181860"/>
    </source>
</evidence>
<sequence length="530" mass="60959">MRVSNKNQEKQLQSNYDHKGDWVLCLERSVLEKKELVLNTDTSSFTMTVKPSIYEHVGDRYLNEILPYKDKSIPKKELKPSVETKSVIIEARAKKLVNTCTHGIIHSYVVVTDLRNETNYEPICTDSTDVYLPLQQIGKIIHKNAIISFSAKLQIVSSNRVSKLIDIVNPKLVKNTGITLDLPLKDSLQYGYVDYINLHYSAKMTQFDEWRRLAGISKLELAWDSTSNLMTANMIAYDQKVDPAKLSEIMSYMSFKNVGTEKDNSIYDYGELKRQERFRQVIDLMHKAPTTGYSLKELSVYLHTDRNMLSKYLKQNVDLTGIRKTGFQISLFDLHKGLNRLIKAVYISTDAKDAQQVIVKYHGEIPKIVILGRSYVRKTWVNQHQSVKNTHPKPKKRGVKATSALLNISAKNNNENKHDLSRKTKARRSNASIVPTKSKIIAALSLGQITQQVNQDLIDSRYYHRLTIGNIMTILDTSLKVRPVKQLKIKTDKSYFTRPLYDAEIVREIEHVIKKYQWNIVKLKCYDSIS</sequence>
<organism evidence="2 4">
    <name type="scientific">Lactobacillus kefiranofaciens</name>
    <dbReference type="NCBI Taxonomy" id="267818"/>
    <lineage>
        <taxon>Bacteria</taxon>
        <taxon>Bacillati</taxon>
        <taxon>Bacillota</taxon>
        <taxon>Bacilli</taxon>
        <taxon>Lactobacillales</taxon>
        <taxon>Lactobacillaceae</taxon>
        <taxon>Lactobacillus</taxon>
    </lineage>
</organism>
<accession>A0AAX3UDS0</accession>
<keyword evidence="3" id="KW-1185">Reference proteome</keyword>
<dbReference type="EMBL" id="CP123735">
    <property type="protein sequence ID" value="WGO85857.1"/>
    <property type="molecule type" value="Genomic_DNA"/>
</dbReference>
<dbReference type="Proteomes" id="UP000181860">
    <property type="component" value="Unassembled WGS sequence"/>
</dbReference>
<proteinExistence type="predicted"/>
<name>A0AAX3UDS0_9LACO</name>
<evidence type="ECO:0000313" key="4">
    <source>
        <dbReference type="Proteomes" id="UP001242513"/>
    </source>
</evidence>
<dbReference type="AlphaFoldDB" id="A0AAX3UDS0"/>
<reference evidence="2" key="3">
    <citation type="submission" date="2023-04" db="EMBL/GenBank/DDBJ databases">
        <authorList>
            <person name="Wang Y."/>
        </authorList>
    </citation>
    <scope>NUCLEOTIDE SEQUENCE</scope>
    <source>
        <strain evidence="2">ZW18</strain>
    </source>
</reference>
<reference evidence="2" key="2">
    <citation type="journal article" date="2022" name="Food Funct.">
        <title>Lactobacillus kefiranofaciens ZW18 from Kefir enhances the anti-tumor effect of anti-programmed cell death 1 (PD-1) immunotherapy by modulating the gut microbiota.</title>
        <authorList>
            <person name="Zhao J."/>
            <person name="Wang Y."/>
            <person name="Wang J."/>
            <person name="Lv M."/>
            <person name="Zhou C."/>
            <person name="Jia L."/>
            <person name="Geng W."/>
        </authorList>
    </citation>
    <scope>NUCLEOTIDE SEQUENCE</scope>
    <source>
        <strain evidence="2">ZW18</strain>
    </source>
</reference>
<dbReference type="EMBL" id="FMXC01000024">
    <property type="protein sequence ID" value="SDA63405.1"/>
    <property type="molecule type" value="Genomic_DNA"/>
</dbReference>
<reference evidence="1 3" key="1">
    <citation type="submission" date="2016-10" db="EMBL/GenBank/DDBJ databases">
        <authorList>
            <person name="Varghese N."/>
            <person name="Submissions S."/>
        </authorList>
    </citation>
    <scope>NUCLEOTIDE SEQUENCE [LARGE SCALE GENOMIC DNA]</scope>
    <source>
        <strain evidence="1 3">ATCC 43761</strain>
    </source>
</reference>
<evidence type="ECO:0000313" key="2">
    <source>
        <dbReference type="EMBL" id="WGO85857.1"/>
    </source>
</evidence>